<evidence type="ECO:0000313" key="1">
    <source>
        <dbReference type="EMBL" id="ABD52805.1"/>
    </source>
</evidence>
<organism evidence="1">
    <name type="scientific">Human immunodeficiency virus type 1</name>
    <name type="common">HIV-1</name>
    <dbReference type="NCBI Taxonomy" id="11676"/>
    <lineage>
        <taxon>Viruses</taxon>
        <taxon>Riboviria</taxon>
        <taxon>Pararnavirae</taxon>
        <taxon>Artverviricota</taxon>
        <taxon>Revtraviricetes</taxon>
        <taxon>Ortervirales</taxon>
        <taxon>Retroviridae</taxon>
        <taxon>Orthoretrovirinae</taxon>
        <taxon>Lentivirus</taxon>
        <taxon>Lentivirus humimdef1</taxon>
    </lineage>
</organism>
<feature type="non-terminal residue" evidence="1">
    <location>
        <position position="1"/>
    </location>
</feature>
<gene>
    <name evidence="1" type="primary">pol</name>
</gene>
<name>Q27R19_HV1</name>
<reference evidence="1" key="1">
    <citation type="journal article" date="2006" name="AIDS Res. Hum. Retroviruses">
        <title>HIV type 1 subtypes among STI patients in Nairobi: a genotypic study based on partial pol gene sequencing.</title>
        <authorList>
            <person name="Lihana R.W."/>
            <person name="Khamadi S.A."/>
            <person name="Kiptoo M.K."/>
            <person name="Kinyua J.G."/>
            <person name="Lagat N."/>
            <person name="Magoma G.N."/>
            <person name="Mwau M.M."/>
            <person name="Makokha E.P."/>
            <person name="Onyango V."/>
            <person name="Osman S."/>
            <person name="Okoth F.A."/>
            <person name="Songok E.M."/>
        </authorList>
    </citation>
    <scope>NUCLEOTIDE SEQUENCE</scope>
    <source>
        <strain evidence="1">82/ST2087</strain>
    </source>
</reference>
<accession>Q27R19</accession>
<proteinExistence type="predicted"/>
<sequence>QEGLLSLKISRKMASKSSTYRNGSNFTSAAVKAACWWAGIKQDLEFPTIPKVKESRIYEKELRNHRAVREQLTLNSSQMAVFIHNLKRGEIWG</sequence>
<dbReference type="InterPro" id="IPR012337">
    <property type="entry name" value="RNaseH-like_sf"/>
</dbReference>
<dbReference type="SUPFAM" id="SSF53098">
    <property type="entry name" value="Ribonuclease H-like"/>
    <property type="match status" value="1"/>
</dbReference>
<organismHost>
    <name type="scientific">Homo sapiens</name>
    <name type="common">Human</name>
    <dbReference type="NCBI Taxonomy" id="9606"/>
</organismHost>
<dbReference type="EMBL" id="DQ387138">
    <property type="protein sequence ID" value="ABD52805.1"/>
    <property type="molecule type" value="Genomic_DNA"/>
</dbReference>
<feature type="non-terminal residue" evidence="1">
    <location>
        <position position="93"/>
    </location>
</feature>
<protein>
    <submittedName>
        <fullName evidence="1">Pol protein</fullName>
    </submittedName>
</protein>